<keyword evidence="3" id="KW-1185">Reference proteome</keyword>
<evidence type="ECO:0000256" key="1">
    <source>
        <dbReference type="SAM" id="MobiDB-lite"/>
    </source>
</evidence>
<organism evidence="2 3">
    <name type="scientific">Pigmentiphaga aceris</name>
    <dbReference type="NCBI Taxonomy" id="1940612"/>
    <lineage>
        <taxon>Bacteria</taxon>
        <taxon>Pseudomonadati</taxon>
        <taxon>Pseudomonadota</taxon>
        <taxon>Betaproteobacteria</taxon>
        <taxon>Burkholderiales</taxon>
        <taxon>Alcaligenaceae</taxon>
        <taxon>Pigmentiphaga</taxon>
    </lineage>
</organism>
<dbReference type="Proteomes" id="UP000325161">
    <property type="component" value="Chromosome"/>
</dbReference>
<gene>
    <name evidence="2" type="ORF">FXN63_19525</name>
</gene>
<sequence length="71" mass="7808">MSTTDKFTDDKPAEQDKSPDAFAEKTVVQTVDGKRVKGVEGEAPPPDDQPKREDEDLSALLRNPNANQKPN</sequence>
<dbReference type="AlphaFoldDB" id="A0A5C0B4K9"/>
<dbReference type="EMBL" id="CP043046">
    <property type="protein sequence ID" value="QEI07781.1"/>
    <property type="molecule type" value="Genomic_DNA"/>
</dbReference>
<evidence type="ECO:0000313" key="3">
    <source>
        <dbReference type="Proteomes" id="UP000325161"/>
    </source>
</evidence>
<feature type="compositionally biased region" description="Basic and acidic residues" evidence="1">
    <location>
        <begin position="1"/>
        <end position="23"/>
    </location>
</feature>
<feature type="region of interest" description="Disordered" evidence="1">
    <location>
        <begin position="1"/>
        <end position="71"/>
    </location>
</feature>
<proteinExistence type="predicted"/>
<name>A0A5C0B4K9_9BURK</name>
<accession>A0A5C0B4K9</accession>
<dbReference type="KEGG" id="pacr:FXN63_19525"/>
<evidence type="ECO:0000313" key="2">
    <source>
        <dbReference type="EMBL" id="QEI07781.1"/>
    </source>
</evidence>
<protein>
    <submittedName>
        <fullName evidence="2">Uncharacterized protein</fullName>
    </submittedName>
</protein>
<dbReference type="RefSeq" id="WP_148816828.1">
    <property type="nucleotide sequence ID" value="NZ_CP043046.1"/>
</dbReference>
<reference evidence="2 3" key="1">
    <citation type="submission" date="2019-08" db="EMBL/GenBank/DDBJ databases">
        <title>Amphibian skin-associated Pigmentiphaga: genome sequence and occurrence across geography and hosts.</title>
        <authorList>
            <person name="Bletz M.C."/>
            <person name="Bunk B."/>
            <person name="Sproeer C."/>
            <person name="Biwer P."/>
            <person name="Reiter S."/>
            <person name="Rabemananjara F.C.E."/>
            <person name="Schulz S."/>
            <person name="Overmann J."/>
            <person name="Vences M."/>
        </authorList>
    </citation>
    <scope>NUCLEOTIDE SEQUENCE [LARGE SCALE GENOMIC DNA]</scope>
    <source>
        <strain evidence="2 3">Mada1488</strain>
    </source>
</reference>